<keyword evidence="2 8" id="KW-0963">Cytoplasm</keyword>
<dbReference type="EC" id="2.7.1.24" evidence="8 9"/>
<keyword evidence="11" id="KW-1185">Reference proteome</keyword>
<evidence type="ECO:0000256" key="8">
    <source>
        <dbReference type="HAMAP-Rule" id="MF_00376"/>
    </source>
</evidence>
<evidence type="ECO:0000256" key="5">
    <source>
        <dbReference type="ARBA" id="ARBA00022777"/>
    </source>
</evidence>
<evidence type="ECO:0000256" key="6">
    <source>
        <dbReference type="ARBA" id="ARBA00022840"/>
    </source>
</evidence>
<dbReference type="RefSeq" id="WP_072929091.1">
    <property type="nucleotide sequence ID" value="NZ_CP119395.1"/>
</dbReference>
<dbReference type="FunFam" id="3.40.50.300:FF:000518">
    <property type="entry name" value="Dephospho-CoA kinase"/>
    <property type="match status" value="1"/>
</dbReference>
<organism evidence="10 11">
    <name type="scientific">Chimaeribacter arupi</name>
    <dbReference type="NCBI Taxonomy" id="2060066"/>
    <lineage>
        <taxon>Bacteria</taxon>
        <taxon>Pseudomonadati</taxon>
        <taxon>Pseudomonadota</taxon>
        <taxon>Gammaproteobacteria</taxon>
        <taxon>Enterobacterales</taxon>
        <taxon>Yersiniaceae</taxon>
        <taxon>Chimaeribacter</taxon>
    </lineage>
</organism>
<evidence type="ECO:0000256" key="1">
    <source>
        <dbReference type="ARBA" id="ARBA00009018"/>
    </source>
</evidence>
<keyword evidence="6 8" id="KW-0067">ATP-binding</keyword>
<dbReference type="InterPro" id="IPR001977">
    <property type="entry name" value="Depp_CoAkinase"/>
</dbReference>
<gene>
    <name evidence="8" type="primary">coaE</name>
    <name evidence="10" type="ORF">CYR34_02845</name>
</gene>
<comment type="similarity">
    <text evidence="1 8">Belongs to the CoaE family.</text>
</comment>
<comment type="subcellular location">
    <subcellularLocation>
        <location evidence="8">Cytoplasm</location>
    </subcellularLocation>
</comment>
<comment type="pathway">
    <text evidence="8">Cofactor biosynthesis; coenzyme A biosynthesis; CoA from (R)-pantothenate: step 5/5.</text>
</comment>
<dbReference type="Proteomes" id="UP000234626">
    <property type="component" value="Unassembled WGS sequence"/>
</dbReference>
<dbReference type="PANTHER" id="PTHR10695">
    <property type="entry name" value="DEPHOSPHO-COA KINASE-RELATED"/>
    <property type="match status" value="1"/>
</dbReference>
<dbReference type="EMBL" id="PJZK01000002">
    <property type="protein sequence ID" value="PLR52759.1"/>
    <property type="molecule type" value="Genomic_DNA"/>
</dbReference>
<sequence length="203" mass="22112">MSYLVALTGGIGSGKSTVANAFSRLGVTVIDADVIARQVVEPGTPALAAIAAHFGEALLHPDGSLNRARLRELIFADPTEKTWLNNLLHPLIQQETQRCIQQATTPYVLWVVPLLIENGLQTRADRVLVIDVDRETQLARTTARDGVTRRQAENILAAQVTREQRLACADDVIDNSGDPSAIEPRVAALHQYYLQLAAATQQD</sequence>
<dbReference type="UniPathway" id="UPA00241">
    <property type="reaction ID" value="UER00356"/>
</dbReference>
<reference evidence="10 11" key="1">
    <citation type="submission" date="2017-12" db="EMBL/GenBank/DDBJ databases">
        <title>Characterization of six clinical isolates of Enterochimera gen. nov., a novel genus of the Yersiniaciae family and the three species Enterochimera arupensis sp. nov., Enterochimera coloradensis sp. nov, and Enterochimera californica sp. nov.</title>
        <authorList>
            <person name="Rossi A."/>
            <person name="Fisher M."/>
        </authorList>
    </citation>
    <scope>NUCLEOTIDE SEQUENCE [LARGE SCALE GENOMIC DNA]</scope>
    <source>
        <strain evidence="10 11">2016Iso1</strain>
    </source>
</reference>
<dbReference type="Pfam" id="PF01121">
    <property type="entry name" value="CoaE"/>
    <property type="match status" value="1"/>
</dbReference>
<protein>
    <recommendedName>
        <fullName evidence="8 9">Dephospho-CoA kinase</fullName>
        <ecNumber evidence="8 9">2.7.1.24</ecNumber>
    </recommendedName>
    <alternativeName>
        <fullName evidence="8">Dephosphocoenzyme A kinase</fullName>
    </alternativeName>
</protein>
<name>A0A2N5ESB9_9GAMM</name>
<evidence type="ECO:0000256" key="9">
    <source>
        <dbReference type="NCBIfam" id="TIGR00152"/>
    </source>
</evidence>
<dbReference type="InterPro" id="IPR027417">
    <property type="entry name" value="P-loop_NTPase"/>
</dbReference>
<dbReference type="AlphaFoldDB" id="A0A2N5ESB9"/>
<dbReference type="Gene3D" id="3.40.50.300">
    <property type="entry name" value="P-loop containing nucleotide triphosphate hydrolases"/>
    <property type="match status" value="1"/>
</dbReference>
<keyword evidence="4 8" id="KW-0547">Nucleotide-binding</keyword>
<comment type="caution">
    <text evidence="10">The sequence shown here is derived from an EMBL/GenBank/DDBJ whole genome shotgun (WGS) entry which is preliminary data.</text>
</comment>
<comment type="catalytic activity">
    <reaction evidence="8">
        <text>3'-dephospho-CoA + ATP = ADP + CoA + H(+)</text>
        <dbReference type="Rhea" id="RHEA:18245"/>
        <dbReference type="ChEBI" id="CHEBI:15378"/>
        <dbReference type="ChEBI" id="CHEBI:30616"/>
        <dbReference type="ChEBI" id="CHEBI:57287"/>
        <dbReference type="ChEBI" id="CHEBI:57328"/>
        <dbReference type="ChEBI" id="CHEBI:456216"/>
        <dbReference type="EC" id="2.7.1.24"/>
    </reaction>
</comment>
<dbReference type="HAMAP" id="MF_00376">
    <property type="entry name" value="Dephospho_CoA_kinase"/>
    <property type="match status" value="1"/>
</dbReference>
<dbReference type="PANTHER" id="PTHR10695:SF46">
    <property type="entry name" value="BIFUNCTIONAL COENZYME A SYNTHASE-RELATED"/>
    <property type="match status" value="1"/>
</dbReference>
<dbReference type="GO" id="GO:0004140">
    <property type="term" value="F:dephospho-CoA kinase activity"/>
    <property type="evidence" value="ECO:0007669"/>
    <property type="project" value="UniProtKB-UniRule"/>
</dbReference>
<dbReference type="GO" id="GO:0015937">
    <property type="term" value="P:coenzyme A biosynthetic process"/>
    <property type="evidence" value="ECO:0007669"/>
    <property type="project" value="UniProtKB-UniRule"/>
</dbReference>
<dbReference type="SUPFAM" id="SSF52540">
    <property type="entry name" value="P-loop containing nucleoside triphosphate hydrolases"/>
    <property type="match status" value="1"/>
</dbReference>
<accession>A0A2N5ESB9</accession>
<comment type="function">
    <text evidence="8">Catalyzes the phosphorylation of the 3'-hydroxyl group of dephosphocoenzyme A to form coenzyme A.</text>
</comment>
<evidence type="ECO:0000313" key="11">
    <source>
        <dbReference type="Proteomes" id="UP000234626"/>
    </source>
</evidence>
<keyword evidence="3 8" id="KW-0808">Transferase</keyword>
<evidence type="ECO:0000256" key="4">
    <source>
        <dbReference type="ARBA" id="ARBA00022741"/>
    </source>
</evidence>
<evidence type="ECO:0000256" key="3">
    <source>
        <dbReference type="ARBA" id="ARBA00022679"/>
    </source>
</evidence>
<evidence type="ECO:0000256" key="2">
    <source>
        <dbReference type="ARBA" id="ARBA00022490"/>
    </source>
</evidence>
<dbReference type="PROSITE" id="PS51219">
    <property type="entry name" value="DPCK"/>
    <property type="match status" value="1"/>
</dbReference>
<keyword evidence="5 8" id="KW-0418">Kinase</keyword>
<proteinExistence type="inferred from homology"/>
<feature type="binding site" evidence="8">
    <location>
        <begin position="12"/>
        <end position="17"/>
    </location>
    <ligand>
        <name>ATP</name>
        <dbReference type="ChEBI" id="CHEBI:30616"/>
    </ligand>
</feature>
<keyword evidence="7 8" id="KW-0173">Coenzyme A biosynthesis</keyword>
<dbReference type="OrthoDB" id="9812943at2"/>
<dbReference type="CDD" id="cd02022">
    <property type="entry name" value="DPCK"/>
    <property type="match status" value="1"/>
</dbReference>
<dbReference type="GO" id="GO:0005524">
    <property type="term" value="F:ATP binding"/>
    <property type="evidence" value="ECO:0007669"/>
    <property type="project" value="UniProtKB-UniRule"/>
</dbReference>
<evidence type="ECO:0000256" key="7">
    <source>
        <dbReference type="ARBA" id="ARBA00022993"/>
    </source>
</evidence>
<evidence type="ECO:0000313" key="10">
    <source>
        <dbReference type="EMBL" id="PLR52759.1"/>
    </source>
</evidence>
<dbReference type="GO" id="GO:0005737">
    <property type="term" value="C:cytoplasm"/>
    <property type="evidence" value="ECO:0007669"/>
    <property type="project" value="UniProtKB-SubCell"/>
</dbReference>
<dbReference type="NCBIfam" id="TIGR00152">
    <property type="entry name" value="dephospho-CoA kinase"/>
    <property type="match status" value="1"/>
</dbReference>